<keyword evidence="1" id="KW-0812">Transmembrane</keyword>
<evidence type="ECO:0000313" key="2">
    <source>
        <dbReference type="EMBL" id="CAF1701045.1"/>
    </source>
</evidence>
<keyword evidence="1" id="KW-1133">Transmembrane helix</keyword>
<name>A0A816I521_BRANA</name>
<proteinExistence type="predicted"/>
<sequence>MASYFHKIETNGNGSKDQRQKVERERVKDNAFVGGSVKIDLIDDTALLNVVPFCKKKKVKIVLRDLELHTMIRKLWSDMYARLLPEMVTEYRGLVSLTNPKTSEFQSEGEWHRYILGNPLLTLLLSYLLLFCFVFACCWLNMLSKTLGLRKICHSSF</sequence>
<evidence type="ECO:0000256" key="1">
    <source>
        <dbReference type="SAM" id="Phobius"/>
    </source>
</evidence>
<accession>A0A816I521</accession>
<keyword evidence="1" id="KW-0472">Membrane</keyword>
<dbReference type="AlphaFoldDB" id="A0A816I521"/>
<protein>
    <submittedName>
        <fullName evidence="2">(rape) hypothetical protein</fullName>
    </submittedName>
</protein>
<feature type="transmembrane region" description="Helical" evidence="1">
    <location>
        <begin position="120"/>
        <end position="142"/>
    </location>
</feature>
<gene>
    <name evidence="2" type="ORF">DARMORV10_C03P28230.1</name>
</gene>
<dbReference type="Proteomes" id="UP001295469">
    <property type="component" value="Chromosome C03"/>
</dbReference>
<reference evidence="2" key="1">
    <citation type="submission" date="2021-01" db="EMBL/GenBank/DDBJ databases">
        <authorList>
            <consortium name="Genoscope - CEA"/>
            <person name="William W."/>
        </authorList>
    </citation>
    <scope>NUCLEOTIDE SEQUENCE</scope>
</reference>
<organism evidence="2">
    <name type="scientific">Brassica napus</name>
    <name type="common">Rape</name>
    <dbReference type="NCBI Taxonomy" id="3708"/>
    <lineage>
        <taxon>Eukaryota</taxon>
        <taxon>Viridiplantae</taxon>
        <taxon>Streptophyta</taxon>
        <taxon>Embryophyta</taxon>
        <taxon>Tracheophyta</taxon>
        <taxon>Spermatophyta</taxon>
        <taxon>Magnoliopsida</taxon>
        <taxon>eudicotyledons</taxon>
        <taxon>Gunneridae</taxon>
        <taxon>Pentapetalae</taxon>
        <taxon>rosids</taxon>
        <taxon>malvids</taxon>
        <taxon>Brassicales</taxon>
        <taxon>Brassicaceae</taxon>
        <taxon>Brassiceae</taxon>
        <taxon>Brassica</taxon>
    </lineage>
</organism>
<dbReference type="EMBL" id="HG994367">
    <property type="protein sequence ID" value="CAF1701045.1"/>
    <property type="molecule type" value="Genomic_DNA"/>
</dbReference>